<dbReference type="InterPro" id="IPR050482">
    <property type="entry name" value="Sensor_HK_TwoCompSys"/>
</dbReference>
<evidence type="ECO:0000256" key="3">
    <source>
        <dbReference type="ARBA" id="ARBA00022553"/>
    </source>
</evidence>
<dbReference type="EMBL" id="BMCM01000005">
    <property type="protein sequence ID" value="GGD84119.1"/>
    <property type="molecule type" value="Genomic_DNA"/>
</dbReference>
<sequence length="427" mass="46142">MKAARLEKREYKREHKREQKNEKRERKQRGRAARRPLDRRTTMIVILSAIALVLYSVTVPVHVALYASSVPIMMLLAAVAVTAALVGVRYPNLAIIMFTVAAVLIPLTISRDAALHAPWPWSVPMLIAFAVTVAALTFQHGWRHGLIMLALGTAAGLVASVMLPTVPSANSLIVTTSVVGGIYLIAVLLAGRLRLGDELTRQREHTAEEQARRELIEERTRIARELHDVIAHSMSVIQVQASTARYRLPDLPADAASEFDDLAATARSSLTEMRRLLGVLRTEDQSAELAPQQGIDDIPALVDSIRRAGVDVGLELVTADVSAAPAGVQIAAFRIVQEALSNAVRHAPGSRISVSVRTDDSAIRLRVHNTAATGETSPSAAQSNGHGLRGMRERVALVDGTLEAGPDADGDWTVAAALPWVSKQESM</sequence>
<keyword evidence="5" id="KW-0547">Nucleotide-binding</keyword>
<keyword evidence="10" id="KW-0812">Transmembrane</keyword>
<feature type="region of interest" description="Disordered" evidence="9">
    <location>
        <begin position="1"/>
        <end position="35"/>
    </location>
</feature>
<feature type="transmembrane region" description="Helical" evidence="10">
    <location>
        <begin position="37"/>
        <end position="57"/>
    </location>
</feature>
<dbReference type="PANTHER" id="PTHR24421">
    <property type="entry name" value="NITRATE/NITRITE SENSOR PROTEIN NARX-RELATED"/>
    <property type="match status" value="1"/>
</dbReference>
<dbReference type="CDD" id="cd16917">
    <property type="entry name" value="HATPase_UhpB-NarQ-NarX-like"/>
    <property type="match status" value="1"/>
</dbReference>
<keyword evidence="4" id="KW-0808">Transferase</keyword>
<evidence type="ECO:0000313" key="13">
    <source>
        <dbReference type="EMBL" id="GGD84119.1"/>
    </source>
</evidence>
<gene>
    <name evidence="13" type="ORF">GCM10007269_28830</name>
</gene>
<dbReference type="InterPro" id="IPR036259">
    <property type="entry name" value="MFS_trans_sf"/>
</dbReference>
<dbReference type="InterPro" id="IPR003594">
    <property type="entry name" value="HATPase_dom"/>
</dbReference>
<dbReference type="Pfam" id="PF07730">
    <property type="entry name" value="HisKA_3"/>
    <property type="match status" value="1"/>
</dbReference>
<keyword evidence="14" id="KW-1185">Reference proteome</keyword>
<proteinExistence type="predicted"/>
<dbReference type="Pfam" id="PF02518">
    <property type="entry name" value="HATPase_c"/>
    <property type="match status" value="1"/>
</dbReference>
<feature type="transmembrane region" description="Helical" evidence="10">
    <location>
        <begin position="93"/>
        <end position="109"/>
    </location>
</feature>
<dbReference type="PANTHER" id="PTHR24421:SF10">
    <property type="entry name" value="NITRATE_NITRITE SENSOR PROTEIN NARQ"/>
    <property type="match status" value="1"/>
</dbReference>
<evidence type="ECO:0000256" key="7">
    <source>
        <dbReference type="ARBA" id="ARBA00022840"/>
    </source>
</evidence>
<feature type="domain" description="Signal transduction histidine kinase subgroup 3 dimerisation and phosphoacceptor" evidence="12">
    <location>
        <begin position="218"/>
        <end position="284"/>
    </location>
</feature>
<dbReference type="InterPro" id="IPR011712">
    <property type="entry name" value="Sig_transdc_His_kin_sub3_dim/P"/>
</dbReference>
<dbReference type="SUPFAM" id="SSF55874">
    <property type="entry name" value="ATPase domain of HSP90 chaperone/DNA topoisomerase II/histidine kinase"/>
    <property type="match status" value="1"/>
</dbReference>
<keyword evidence="10" id="KW-1133">Transmembrane helix</keyword>
<dbReference type="EC" id="2.7.13.3" evidence="2"/>
<evidence type="ECO:0000256" key="6">
    <source>
        <dbReference type="ARBA" id="ARBA00022777"/>
    </source>
</evidence>
<evidence type="ECO:0000259" key="12">
    <source>
        <dbReference type="Pfam" id="PF07730"/>
    </source>
</evidence>
<evidence type="ECO:0000256" key="5">
    <source>
        <dbReference type="ARBA" id="ARBA00022741"/>
    </source>
</evidence>
<name>A0ABQ1RXH9_9MICO</name>
<comment type="caution">
    <text evidence="13">The sequence shown here is derived from an EMBL/GenBank/DDBJ whole genome shotgun (WGS) entry which is preliminary data.</text>
</comment>
<evidence type="ECO:0000256" key="10">
    <source>
        <dbReference type="SAM" id="Phobius"/>
    </source>
</evidence>
<evidence type="ECO:0000256" key="8">
    <source>
        <dbReference type="ARBA" id="ARBA00023012"/>
    </source>
</evidence>
<accession>A0ABQ1RXH9</accession>
<feature type="transmembrane region" description="Helical" evidence="10">
    <location>
        <begin position="172"/>
        <end position="193"/>
    </location>
</feature>
<evidence type="ECO:0000259" key="11">
    <source>
        <dbReference type="Pfam" id="PF02518"/>
    </source>
</evidence>
<organism evidence="13 14">
    <name type="scientific">Microbacterium murale</name>
    <dbReference type="NCBI Taxonomy" id="1081040"/>
    <lineage>
        <taxon>Bacteria</taxon>
        <taxon>Bacillati</taxon>
        <taxon>Actinomycetota</taxon>
        <taxon>Actinomycetes</taxon>
        <taxon>Micrococcales</taxon>
        <taxon>Microbacteriaceae</taxon>
        <taxon>Microbacterium</taxon>
    </lineage>
</organism>
<keyword evidence="3" id="KW-0597">Phosphoprotein</keyword>
<dbReference type="Gene3D" id="1.20.5.1930">
    <property type="match status" value="1"/>
</dbReference>
<keyword evidence="10" id="KW-0472">Membrane</keyword>
<feature type="compositionally biased region" description="Basic and acidic residues" evidence="9">
    <location>
        <begin position="1"/>
        <end position="25"/>
    </location>
</feature>
<feature type="transmembrane region" description="Helical" evidence="10">
    <location>
        <begin position="63"/>
        <end position="86"/>
    </location>
</feature>
<evidence type="ECO:0000256" key="4">
    <source>
        <dbReference type="ARBA" id="ARBA00022679"/>
    </source>
</evidence>
<feature type="transmembrane region" description="Helical" evidence="10">
    <location>
        <begin position="121"/>
        <end position="138"/>
    </location>
</feature>
<comment type="catalytic activity">
    <reaction evidence="1">
        <text>ATP + protein L-histidine = ADP + protein N-phospho-L-histidine.</text>
        <dbReference type="EC" id="2.7.13.3"/>
    </reaction>
</comment>
<keyword evidence="8" id="KW-0902">Two-component regulatory system</keyword>
<feature type="transmembrane region" description="Helical" evidence="10">
    <location>
        <begin position="145"/>
        <end position="166"/>
    </location>
</feature>
<feature type="domain" description="Histidine kinase/HSP90-like ATPase" evidence="11">
    <location>
        <begin position="328"/>
        <end position="416"/>
    </location>
</feature>
<protein>
    <recommendedName>
        <fullName evidence="2">histidine kinase</fullName>
        <ecNumber evidence="2">2.7.13.3</ecNumber>
    </recommendedName>
</protein>
<evidence type="ECO:0000256" key="1">
    <source>
        <dbReference type="ARBA" id="ARBA00000085"/>
    </source>
</evidence>
<keyword evidence="6" id="KW-0418">Kinase</keyword>
<keyword evidence="7" id="KW-0067">ATP-binding</keyword>
<evidence type="ECO:0000256" key="2">
    <source>
        <dbReference type="ARBA" id="ARBA00012438"/>
    </source>
</evidence>
<reference evidence="14" key="1">
    <citation type="journal article" date="2019" name="Int. J. Syst. Evol. Microbiol.">
        <title>The Global Catalogue of Microorganisms (GCM) 10K type strain sequencing project: providing services to taxonomists for standard genome sequencing and annotation.</title>
        <authorList>
            <consortium name="The Broad Institute Genomics Platform"/>
            <consortium name="The Broad Institute Genome Sequencing Center for Infectious Disease"/>
            <person name="Wu L."/>
            <person name="Ma J."/>
        </authorList>
    </citation>
    <scope>NUCLEOTIDE SEQUENCE [LARGE SCALE GENOMIC DNA]</scope>
    <source>
        <strain evidence="14">CCM 7640</strain>
    </source>
</reference>
<dbReference type="Proteomes" id="UP000629365">
    <property type="component" value="Unassembled WGS sequence"/>
</dbReference>
<evidence type="ECO:0000256" key="9">
    <source>
        <dbReference type="SAM" id="MobiDB-lite"/>
    </source>
</evidence>
<dbReference type="SUPFAM" id="SSF103473">
    <property type="entry name" value="MFS general substrate transporter"/>
    <property type="match status" value="1"/>
</dbReference>
<evidence type="ECO:0000313" key="14">
    <source>
        <dbReference type="Proteomes" id="UP000629365"/>
    </source>
</evidence>
<dbReference type="Gene3D" id="3.30.565.10">
    <property type="entry name" value="Histidine kinase-like ATPase, C-terminal domain"/>
    <property type="match status" value="1"/>
</dbReference>
<dbReference type="InterPro" id="IPR036890">
    <property type="entry name" value="HATPase_C_sf"/>
</dbReference>